<dbReference type="Pfam" id="PF24116">
    <property type="entry name" value="DUF7390"/>
    <property type="match status" value="1"/>
</dbReference>
<protein>
    <recommendedName>
        <fullName evidence="1">DUF7390 domain-containing protein</fullName>
    </recommendedName>
</protein>
<feature type="domain" description="DUF7390" evidence="1">
    <location>
        <begin position="31"/>
        <end position="147"/>
    </location>
</feature>
<evidence type="ECO:0000313" key="2">
    <source>
        <dbReference type="EMBL" id="AFC21445.1"/>
    </source>
</evidence>
<organism evidence="2 3">
    <name type="scientific">Cronobacter phage vB_CsaM_GAP31</name>
    <dbReference type="NCBI Taxonomy" id="1141135"/>
    <lineage>
        <taxon>Viruses</taxon>
        <taxon>Duplodnaviria</taxon>
        <taxon>Heunggongvirae</taxon>
        <taxon>Uroviricota</taxon>
        <taxon>Caudoviricetes</taxon>
        <taxon>Vequintavirinae</taxon>
        <taxon>Seunavirus</taxon>
        <taxon>Seunavirus GAP31</taxon>
    </lineage>
</organism>
<gene>
    <name evidence="2" type="ORF">GAP31_264</name>
</gene>
<dbReference type="KEGG" id="vg:13993584"/>
<accession>K4F9C6</accession>
<evidence type="ECO:0000313" key="3">
    <source>
        <dbReference type="Proteomes" id="UP000000458"/>
    </source>
</evidence>
<dbReference type="RefSeq" id="YP_006987100.1">
    <property type="nucleotide sequence ID" value="NC_019400.1"/>
</dbReference>
<dbReference type="Proteomes" id="UP000000458">
    <property type="component" value="Segment"/>
</dbReference>
<keyword evidence="3" id="KW-1185">Reference proteome</keyword>
<dbReference type="EMBL" id="JN882284">
    <property type="protein sequence ID" value="AFC21445.1"/>
    <property type="molecule type" value="Genomic_DNA"/>
</dbReference>
<proteinExistence type="predicted"/>
<evidence type="ECO:0000259" key="1">
    <source>
        <dbReference type="Pfam" id="PF24116"/>
    </source>
</evidence>
<dbReference type="GeneID" id="13993584"/>
<reference evidence="2 3" key="1">
    <citation type="journal article" date="2012" name="J. Virol.">
        <title>Genome Sequence of Cronobacter sakazakii Myovirus vB_CsaM_GAP31.</title>
        <authorList>
            <person name="Abbasifar R."/>
            <person name="Kropinski A.M."/>
            <person name="Sabour P.M."/>
            <person name="Ackermann H.W."/>
            <person name="Alanis Villa A."/>
            <person name="Abbasifar A."/>
            <person name="Griffiths M.W."/>
        </authorList>
    </citation>
    <scope>NUCLEOTIDE SEQUENCE [LARGE SCALE GENOMIC DNA]</scope>
</reference>
<dbReference type="OrthoDB" id="18615at10239"/>
<name>K4F9C6_9CAUD</name>
<sequence length="169" mass="19465">MASFSRLELAKKFRKEIEDWNSMSGLRAEKAMDTVHIQMASLDEMMSAFGYVPRRLPEYPNITDGRFGYVRAFNNDITSLPMHFSLEDAVHMHNAGDYRGNPLRRMSNRMAFALTNRIVQQVAIQRDKKWGNDGSGIKSQKKWVEFCDDLNSEYFGIPFDDGLVNKEGE</sequence>
<dbReference type="InterPro" id="IPR055814">
    <property type="entry name" value="DUF7390"/>
</dbReference>